<feature type="region of interest" description="Disordered" evidence="6">
    <location>
        <begin position="1"/>
        <end position="32"/>
    </location>
</feature>
<keyword evidence="5 7" id="KW-0472">Membrane</keyword>
<keyword evidence="3 7" id="KW-0812">Transmembrane</keyword>
<keyword evidence="9" id="KW-1185">Reference proteome</keyword>
<dbReference type="Proteomes" id="UP000799118">
    <property type="component" value="Unassembled WGS sequence"/>
</dbReference>
<comment type="subcellular location">
    <subcellularLocation>
        <location evidence="1">Membrane</location>
        <topology evidence="1">Multi-pass membrane protein</topology>
    </subcellularLocation>
</comment>
<evidence type="ECO:0000256" key="2">
    <source>
        <dbReference type="ARBA" id="ARBA00005587"/>
    </source>
</evidence>
<feature type="transmembrane region" description="Helical" evidence="7">
    <location>
        <begin position="167"/>
        <end position="187"/>
    </location>
</feature>
<proteinExistence type="inferred from homology"/>
<feature type="transmembrane region" description="Helical" evidence="7">
    <location>
        <begin position="65"/>
        <end position="87"/>
    </location>
</feature>
<feature type="transmembrane region" description="Helical" evidence="7">
    <location>
        <begin position="99"/>
        <end position="117"/>
    </location>
</feature>
<keyword evidence="4 7" id="KW-1133">Transmembrane helix</keyword>
<sequence length="277" mass="29948">MASKEGRTISTSHDLEKGEIQPREDSEQSRPVQYTPEQYERLFLTPGGRAPLGNIARKFGNPTPIGVICFLLVVAPTAFVHMGWGGVTPAAVTALVGPYYMLGGMAQFVAGIMEWIMGNTFPSVVFMNIWRGLLTLSTSLRLAWGIIFDPSNGIASSFPGGSSSPEYNKALMFYFAFWTFLTTVYFVTSLRTNLVFAAVFFSVTFAHGLAAASFGELANGNAAVAAALLKSAGAFEFAVVCFAAYLFVALMFESVDMPFRLPLGDLSNAFSKKTKLS</sequence>
<evidence type="ECO:0000256" key="6">
    <source>
        <dbReference type="SAM" id="MobiDB-lite"/>
    </source>
</evidence>
<evidence type="ECO:0000313" key="9">
    <source>
        <dbReference type="Proteomes" id="UP000799118"/>
    </source>
</evidence>
<evidence type="ECO:0000256" key="4">
    <source>
        <dbReference type="ARBA" id="ARBA00022989"/>
    </source>
</evidence>
<dbReference type="EMBL" id="ML769452">
    <property type="protein sequence ID" value="KAE9400890.1"/>
    <property type="molecule type" value="Genomic_DNA"/>
</dbReference>
<evidence type="ECO:0008006" key="10">
    <source>
        <dbReference type="Google" id="ProtNLM"/>
    </source>
</evidence>
<feature type="transmembrane region" description="Helical" evidence="7">
    <location>
        <begin position="234"/>
        <end position="252"/>
    </location>
</feature>
<dbReference type="GO" id="GO:0015123">
    <property type="term" value="F:acetate transmembrane transporter activity"/>
    <property type="evidence" value="ECO:0007669"/>
    <property type="project" value="TreeGrafter"/>
</dbReference>
<accession>A0A6A4HT34</accession>
<evidence type="ECO:0000256" key="7">
    <source>
        <dbReference type="SAM" id="Phobius"/>
    </source>
</evidence>
<dbReference type="PANTHER" id="PTHR31123">
    <property type="entry name" value="ACCUMULATION OF DYADS PROTEIN 2-RELATED"/>
    <property type="match status" value="1"/>
</dbReference>
<reference evidence="8" key="1">
    <citation type="journal article" date="2019" name="Environ. Microbiol.">
        <title>Fungal ecological strategies reflected in gene transcription - a case study of two litter decomposers.</title>
        <authorList>
            <person name="Barbi F."/>
            <person name="Kohler A."/>
            <person name="Barry K."/>
            <person name="Baskaran P."/>
            <person name="Daum C."/>
            <person name="Fauchery L."/>
            <person name="Ihrmark K."/>
            <person name="Kuo A."/>
            <person name="LaButti K."/>
            <person name="Lipzen A."/>
            <person name="Morin E."/>
            <person name="Grigoriev I.V."/>
            <person name="Henrissat B."/>
            <person name="Lindahl B."/>
            <person name="Martin F."/>
        </authorList>
    </citation>
    <scope>NUCLEOTIDE SEQUENCE</scope>
    <source>
        <strain evidence="8">JB14</strain>
    </source>
</reference>
<evidence type="ECO:0000256" key="3">
    <source>
        <dbReference type="ARBA" id="ARBA00022692"/>
    </source>
</evidence>
<name>A0A6A4HT34_9AGAR</name>
<feature type="compositionally biased region" description="Basic and acidic residues" evidence="6">
    <location>
        <begin position="1"/>
        <end position="28"/>
    </location>
</feature>
<organism evidence="8 9">
    <name type="scientific">Gymnopus androsaceus JB14</name>
    <dbReference type="NCBI Taxonomy" id="1447944"/>
    <lineage>
        <taxon>Eukaryota</taxon>
        <taxon>Fungi</taxon>
        <taxon>Dikarya</taxon>
        <taxon>Basidiomycota</taxon>
        <taxon>Agaricomycotina</taxon>
        <taxon>Agaricomycetes</taxon>
        <taxon>Agaricomycetidae</taxon>
        <taxon>Agaricales</taxon>
        <taxon>Marasmiineae</taxon>
        <taxon>Omphalotaceae</taxon>
        <taxon>Gymnopus</taxon>
    </lineage>
</organism>
<dbReference type="OrthoDB" id="3648309at2759"/>
<dbReference type="PANTHER" id="PTHR31123:SF4">
    <property type="entry name" value="PROTEIN ALCS"/>
    <property type="match status" value="1"/>
</dbReference>
<feature type="transmembrane region" description="Helical" evidence="7">
    <location>
        <begin position="129"/>
        <end position="147"/>
    </location>
</feature>
<dbReference type="InterPro" id="IPR000791">
    <property type="entry name" value="Gpr1/Fun34/SatP-like"/>
</dbReference>
<dbReference type="GO" id="GO:0005886">
    <property type="term" value="C:plasma membrane"/>
    <property type="evidence" value="ECO:0007669"/>
    <property type="project" value="TreeGrafter"/>
</dbReference>
<evidence type="ECO:0000256" key="5">
    <source>
        <dbReference type="ARBA" id="ARBA00023136"/>
    </source>
</evidence>
<dbReference type="AlphaFoldDB" id="A0A6A4HT34"/>
<feature type="transmembrane region" description="Helical" evidence="7">
    <location>
        <begin position="194"/>
        <end position="214"/>
    </location>
</feature>
<dbReference type="InterPro" id="IPR051633">
    <property type="entry name" value="AceTr"/>
</dbReference>
<dbReference type="Pfam" id="PF01184">
    <property type="entry name" value="Gpr1_Fun34_YaaH"/>
    <property type="match status" value="1"/>
</dbReference>
<evidence type="ECO:0000313" key="8">
    <source>
        <dbReference type="EMBL" id="KAE9400890.1"/>
    </source>
</evidence>
<gene>
    <name evidence="8" type="ORF">BT96DRAFT_818664</name>
</gene>
<evidence type="ECO:0000256" key="1">
    <source>
        <dbReference type="ARBA" id="ARBA00004141"/>
    </source>
</evidence>
<comment type="similarity">
    <text evidence="2">Belongs to the acetate uptake transporter (AceTr) (TC 2.A.96) family.</text>
</comment>
<protein>
    <recommendedName>
        <fullName evidence="10">GPR1/FUN34/YaaH-class plasma membrane protein</fullName>
    </recommendedName>
</protein>